<evidence type="ECO:0000313" key="12">
    <source>
        <dbReference type="EMBL" id="RPB24718.1"/>
    </source>
</evidence>
<name>A0A3N4LSR1_9PEZI</name>
<dbReference type="InterPro" id="IPR001247">
    <property type="entry name" value="ExoRNase_PH_dom1"/>
</dbReference>
<accession>A0A3N4LSR1</accession>
<keyword evidence="4" id="KW-0963">Cytoplasm</keyword>
<dbReference type="SUPFAM" id="SSF54211">
    <property type="entry name" value="Ribosomal protein S5 domain 2-like"/>
    <property type="match status" value="1"/>
</dbReference>
<keyword evidence="8" id="KW-0539">Nucleus</keyword>
<evidence type="ECO:0000256" key="2">
    <source>
        <dbReference type="ARBA" id="ARBA00004604"/>
    </source>
</evidence>
<keyword evidence="6" id="KW-0271">Exosome</keyword>
<dbReference type="InterPro" id="IPR036345">
    <property type="entry name" value="ExoRNase_PH_dom2_sf"/>
</dbReference>
<dbReference type="Pfam" id="PF01138">
    <property type="entry name" value="RNase_PH"/>
    <property type="match status" value="1"/>
</dbReference>
<evidence type="ECO:0000313" key="13">
    <source>
        <dbReference type="Proteomes" id="UP000267821"/>
    </source>
</evidence>
<dbReference type="GO" id="GO:0071028">
    <property type="term" value="P:nuclear mRNA surveillance"/>
    <property type="evidence" value="ECO:0007669"/>
    <property type="project" value="TreeGrafter"/>
</dbReference>
<dbReference type="EMBL" id="ML121540">
    <property type="protein sequence ID" value="RPB24718.1"/>
    <property type="molecule type" value="Genomic_DNA"/>
</dbReference>
<sequence length="360" mass="38473">MTTNITPSLSFPPATYQKVDPNSYLLRHLSPTSTSTSTSTSNSGTHAPTRPSGRSADEFRPPTIHTSSLSHAHGSAVVRTGDTAVVCGVRGEILTLRLGEKKVLRSGIDSGVGSGVDGSGALKSYPLIVPNLELNTGCAAAYHPGPPSDWAQAMTQRIRSLLVDVVCPVEVNALRIVEDGLGEGDGEGDGREEEKEVKAYWVLYIDTVMISLDGNAFDAAWAAIIAALNDTKLPVARWDPDLDRVVCDPVQTRSLGITRFAFASSFGIFTAPPGEEAEAETWILADLDDFEEGVCEERILVVLTDERTIAKLEKGGGQVGSSGVGTALAGVKHLKRCTKMAGERWKIWNDLIKGKGKEKE</sequence>
<evidence type="ECO:0000256" key="3">
    <source>
        <dbReference type="ARBA" id="ARBA00006678"/>
    </source>
</evidence>
<dbReference type="GO" id="GO:0034476">
    <property type="term" value="P:U5 snRNA 3'-end processing"/>
    <property type="evidence" value="ECO:0007669"/>
    <property type="project" value="TreeGrafter"/>
</dbReference>
<dbReference type="OrthoDB" id="45882at2759"/>
<dbReference type="FunCoup" id="A0A3N4LSR1">
    <property type="interactions" value="218"/>
</dbReference>
<dbReference type="GO" id="GO:0071038">
    <property type="term" value="P:TRAMP-dependent tRNA surveillance pathway"/>
    <property type="evidence" value="ECO:0007669"/>
    <property type="project" value="TreeGrafter"/>
</dbReference>
<dbReference type="InterPro" id="IPR027408">
    <property type="entry name" value="PNPase/RNase_PH_dom_sf"/>
</dbReference>
<keyword evidence="12" id="KW-0689">Ribosomal protein</keyword>
<dbReference type="GO" id="GO:0000176">
    <property type="term" value="C:nuclear exosome (RNase complex)"/>
    <property type="evidence" value="ECO:0007669"/>
    <property type="project" value="UniProtKB-ARBA"/>
</dbReference>
<dbReference type="InterPro" id="IPR020568">
    <property type="entry name" value="Ribosomal_Su5_D2-typ_SF"/>
</dbReference>
<dbReference type="AlphaFoldDB" id="A0A3N4LSR1"/>
<evidence type="ECO:0000256" key="10">
    <source>
        <dbReference type="SAM" id="MobiDB-lite"/>
    </source>
</evidence>
<evidence type="ECO:0000256" key="1">
    <source>
        <dbReference type="ARBA" id="ARBA00004496"/>
    </source>
</evidence>
<dbReference type="Gene3D" id="3.30.230.70">
    <property type="entry name" value="GHMP Kinase, N-terminal domain"/>
    <property type="match status" value="1"/>
</dbReference>
<evidence type="ECO:0000256" key="9">
    <source>
        <dbReference type="ARBA" id="ARBA00030617"/>
    </source>
</evidence>
<evidence type="ECO:0000256" key="5">
    <source>
        <dbReference type="ARBA" id="ARBA00022552"/>
    </source>
</evidence>
<dbReference type="GO" id="GO:0016075">
    <property type="term" value="P:rRNA catabolic process"/>
    <property type="evidence" value="ECO:0007669"/>
    <property type="project" value="TreeGrafter"/>
</dbReference>
<dbReference type="GO" id="GO:0005730">
    <property type="term" value="C:nucleolus"/>
    <property type="evidence" value="ECO:0007669"/>
    <property type="project" value="UniProtKB-SubCell"/>
</dbReference>
<dbReference type="SUPFAM" id="SSF55666">
    <property type="entry name" value="Ribonuclease PH domain 2-like"/>
    <property type="match status" value="1"/>
</dbReference>
<feature type="domain" description="Exoribonuclease phosphorolytic" evidence="11">
    <location>
        <begin position="58"/>
        <end position="234"/>
    </location>
</feature>
<comment type="subcellular location">
    <subcellularLocation>
        <location evidence="1">Cytoplasm</location>
    </subcellularLocation>
    <subcellularLocation>
        <location evidence="2">Nucleus</location>
        <location evidence="2">Nucleolus</location>
    </subcellularLocation>
</comment>
<gene>
    <name evidence="12" type="ORF">L211DRAFT_807267</name>
</gene>
<feature type="compositionally biased region" description="Low complexity" evidence="10">
    <location>
        <begin position="30"/>
        <end position="45"/>
    </location>
</feature>
<dbReference type="InterPro" id="IPR050590">
    <property type="entry name" value="Exosome_comp_Rrp42_subfam"/>
</dbReference>
<dbReference type="GO" id="GO:0000467">
    <property type="term" value="P:exonucleolytic trimming to generate mature 3'-end of 5.8S rRNA from tricistronic rRNA transcript (SSU-rRNA, 5.8S rRNA, LSU-rRNA)"/>
    <property type="evidence" value="ECO:0007669"/>
    <property type="project" value="TreeGrafter"/>
</dbReference>
<evidence type="ECO:0000256" key="6">
    <source>
        <dbReference type="ARBA" id="ARBA00022835"/>
    </source>
</evidence>
<dbReference type="GO" id="GO:0005840">
    <property type="term" value="C:ribosome"/>
    <property type="evidence" value="ECO:0007669"/>
    <property type="project" value="UniProtKB-KW"/>
</dbReference>
<keyword evidence="7" id="KW-0694">RNA-binding</keyword>
<dbReference type="InParanoid" id="A0A3N4LSR1"/>
<evidence type="ECO:0000259" key="11">
    <source>
        <dbReference type="Pfam" id="PF01138"/>
    </source>
</evidence>
<dbReference type="GO" id="GO:0071035">
    <property type="term" value="P:nuclear polyadenylation-dependent rRNA catabolic process"/>
    <property type="evidence" value="ECO:0007669"/>
    <property type="project" value="TreeGrafter"/>
</dbReference>
<evidence type="ECO:0000256" key="7">
    <source>
        <dbReference type="ARBA" id="ARBA00022884"/>
    </source>
</evidence>
<dbReference type="Proteomes" id="UP000267821">
    <property type="component" value="Unassembled WGS sequence"/>
</dbReference>
<feature type="region of interest" description="Disordered" evidence="10">
    <location>
        <begin position="27"/>
        <end position="75"/>
    </location>
</feature>
<dbReference type="PANTHER" id="PTHR11097:SF9">
    <property type="entry name" value="EXOSOME COMPLEX COMPONENT RRP43"/>
    <property type="match status" value="1"/>
</dbReference>
<dbReference type="GO" id="GO:0034475">
    <property type="term" value="P:U4 snRNA 3'-end processing"/>
    <property type="evidence" value="ECO:0007669"/>
    <property type="project" value="TreeGrafter"/>
</dbReference>
<comment type="similarity">
    <text evidence="3">Belongs to the RNase PH family.</text>
</comment>
<keyword evidence="13" id="KW-1185">Reference proteome</keyword>
<organism evidence="12 13">
    <name type="scientific">Terfezia boudieri ATCC MYA-4762</name>
    <dbReference type="NCBI Taxonomy" id="1051890"/>
    <lineage>
        <taxon>Eukaryota</taxon>
        <taxon>Fungi</taxon>
        <taxon>Dikarya</taxon>
        <taxon>Ascomycota</taxon>
        <taxon>Pezizomycotina</taxon>
        <taxon>Pezizomycetes</taxon>
        <taxon>Pezizales</taxon>
        <taxon>Pezizaceae</taxon>
        <taxon>Terfezia</taxon>
    </lineage>
</organism>
<dbReference type="GO" id="GO:0035925">
    <property type="term" value="F:mRNA 3'-UTR AU-rich region binding"/>
    <property type="evidence" value="ECO:0007669"/>
    <property type="project" value="TreeGrafter"/>
</dbReference>
<keyword evidence="12" id="KW-0687">Ribonucleoprotein</keyword>
<protein>
    <recommendedName>
        <fullName evidence="9">Ribosomal RNA-processing protein 43</fullName>
    </recommendedName>
</protein>
<proteinExistence type="inferred from homology"/>
<dbReference type="STRING" id="1051890.A0A3N4LSR1"/>
<evidence type="ECO:0000256" key="4">
    <source>
        <dbReference type="ARBA" id="ARBA00022490"/>
    </source>
</evidence>
<keyword evidence="5" id="KW-0698">rRNA processing</keyword>
<dbReference type="GO" id="GO:0000177">
    <property type="term" value="C:cytoplasmic exosome (RNase complex)"/>
    <property type="evidence" value="ECO:0007669"/>
    <property type="project" value="TreeGrafter"/>
</dbReference>
<dbReference type="GO" id="GO:0034473">
    <property type="term" value="P:U1 snRNA 3'-end processing"/>
    <property type="evidence" value="ECO:0007669"/>
    <property type="project" value="TreeGrafter"/>
</dbReference>
<evidence type="ECO:0000256" key="8">
    <source>
        <dbReference type="ARBA" id="ARBA00023242"/>
    </source>
</evidence>
<dbReference type="PANTHER" id="PTHR11097">
    <property type="entry name" value="EXOSOME COMPLEX EXONUCLEASE RIBOSOMAL RNA PROCESSING PROTEIN"/>
    <property type="match status" value="1"/>
</dbReference>
<reference evidence="12 13" key="1">
    <citation type="journal article" date="2018" name="Nat. Ecol. Evol.">
        <title>Pezizomycetes genomes reveal the molecular basis of ectomycorrhizal truffle lifestyle.</title>
        <authorList>
            <person name="Murat C."/>
            <person name="Payen T."/>
            <person name="Noel B."/>
            <person name="Kuo A."/>
            <person name="Morin E."/>
            <person name="Chen J."/>
            <person name="Kohler A."/>
            <person name="Krizsan K."/>
            <person name="Balestrini R."/>
            <person name="Da Silva C."/>
            <person name="Montanini B."/>
            <person name="Hainaut M."/>
            <person name="Levati E."/>
            <person name="Barry K.W."/>
            <person name="Belfiori B."/>
            <person name="Cichocki N."/>
            <person name="Clum A."/>
            <person name="Dockter R.B."/>
            <person name="Fauchery L."/>
            <person name="Guy J."/>
            <person name="Iotti M."/>
            <person name="Le Tacon F."/>
            <person name="Lindquist E.A."/>
            <person name="Lipzen A."/>
            <person name="Malagnac F."/>
            <person name="Mello A."/>
            <person name="Molinier V."/>
            <person name="Miyauchi S."/>
            <person name="Poulain J."/>
            <person name="Riccioni C."/>
            <person name="Rubini A."/>
            <person name="Sitrit Y."/>
            <person name="Splivallo R."/>
            <person name="Traeger S."/>
            <person name="Wang M."/>
            <person name="Zifcakova L."/>
            <person name="Wipf D."/>
            <person name="Zambonelli A."/>
            <person name="Paolocci F."/>
            <person name="Nowrousian M."/>
            <person name="Ottonello S."/>
            <person name="Baldrian P."/>
            <person name="Spatafora J.W."/>
            <person name="Henrissat B."/>
            <person name="Nagy L.G."/>
            <person name="Aury J.M."/>
            <person name="Wincker P."/>
            <person name="Grigoriev I.V."/>
            <person name="Bonfante P."/>
            <person name="Martin F.M."/>
        </authorList>
    </citation>
    <scope>NUCLEOTIDE SEQUENCE [LARGE SCALE GENOMIC DNA]</scope>
    <source>
        <strain evidence="12 13">ATCC MYA-4762</strain>
    </source>
</reference>